<sequence>MLTKKYHASSCNVFEDWTTWRETAVLLRLEVKDTALEIELIHIIDGNSPFNNQSEDDMARSDFVLILVTSGLDENLHDMVHKKREYGHESMRWCFKFLPMLDWDPHHKFIELDLDKISAVTPDPVYADDDVINVDTLEAVQENADALPSSSEENDDYNKSSPLHNSNEYRAEDTVPHKLADGSLWDDFDRNAILKKTDKDDQSYKCGPGVKEERQTVDPAKQTRSSYDRNSGLSHSASSIQDHDHRLTGNLEERPVSLLQRRVRVRNRSHRLLLNGLYQRALQATWPSLLMCLVVVYLAVVATIALLMSISVRKEFVRFRDESFYVVF</sequence>
<evidence type="ECO:0000256" key="2">
    <source>
        <dbReference type="ARBA" id="ARBA00022448"/>
    </source>
</evidence>
<dbReference type="GO" id="GO:0034765">
    <property type="term" value="P:regulation of monoatomic ion transmembrane transport"/>
    <property type="evidence" value="ECO:0007669"/>
    <property type="project" value="TreeGrafter"/>
</dbReference>
<evidence type="ECO:0000256" key="8">
    <source>
        <dbReference type="ARBA" id="ARBA00023065"/>
    </source>
</evidence>
<evidence type="ECO:0000259" key="14">
    <source>
        <dbReference type="Pfam" id="PF17655"/>
    </source>
</evidence>
<keyword evidence="3 11" id="KW-0633">Potassium transport</keyword>
<keyword evidence="9 13" id="KW-0472">Membrane</keyword>
<name>A0A9W6WY73_9STRA</name>
<organism evidence="15 16">
    <name type="scientific">Phytophthora lilii</name>
    <dbReference type="NCBI Taxonomy" id="2077276"/>
    <lineage>
        <taxon>Eukaryota</taxon>
        <taxon>Sar</taxon>
        <taxon>Stramenopiles</taxon>
        <taxon>Oomycota</taxon>
        <taxon>Peronosporomycetes</taxon>
        <taxon>Peronosporales</taxon>
        <taxon>Peronosporaceae</taxon>
        <taxon>Phytophthora</taxon>
    </lineage>
</organism>
<evidence type="ECO:0000256" key="1">
    <source>
        <dbReference type="ARBA" id="ARBA00004141"/>
    </source>
</evidence>
<evidence type="ECO:0000256" key="12">
    <source>
        <dbReference type="SAM" id="MobiDB-lite"/>
    </source>
</evidence>
<evidence type="ECO:0000256" key="13">
    <source>
        <dbReference type="SAM" id="Phobius"/>
    </source>
</evidence>
<accession>A0A9W6WY73</accession>
<keyword evidence="8 11" id="KW-0406">Ion transport</keyword>
<comment type="subcellular location">
    <subcellularLocation>
        <location evidence="1 11">Membrane</location>
        <topology evidence="1 11">Multi-pass membrane protein</topology>
    </subcellularLocation>
</comment>
<dbReference type="Pfam" id="PF17655">
    <property type="entry name" value="IRK_C"/>
    <property type="match status" value="1"/>
</dbReference>
<dbReference type="InterPro" id="IPR014756">
    <property type="entry name" value="Ig_E-set"/>
</dbReference>
<evidence type="ECO:0000256" key="9">
    <source>
        <dbReference type="ARBA" id="ARBA00023136"/>
    </source>
</evidence>
<feature type="region of interest" description="Disordered" evidence="12">
    <location>
        <begin position="199"/>
        <end position="243"/>
    </location>
</feature>
<evidence type="ECO:0000256" key="6">
    <source>
        <dbReference type="ARBA" id="ARBA00022958"/>
    </source>
</evidence>
<proteinExistence type="inferred from homology"/>
<keyword evidence="5 11" id="KW-0851">Voltage-gated channel</keyword>
<feature type="compositionally biased region" description="Polar residues" evidence="12">
    <location>
        <begin position="222"/>
        <end position="240"/>
    </location>
</feature>
<keyword evidence="4 11" id="KW-0812">Transmembrane</keyword>
<dbReference type="GO" id="GO:0034702">
    <property type="term" value="C:monoatomic ion channel complex"/>
    <property type="evidence" value="ECO:0007669"/>
    <property type="project" value="UniProtKB-KW"/>
</dbReference>
<dbReference type="InterPro" id="IPR013518">
    <property type="entry name" value="K_chnl_inward-rec_Kir_cyto"/>
</dbReference>
<comment type="similarity">
    <text evidence="11">Belongs to the inward rectifier-type potassium channel (TC 1.A.2.1) family.</text>
</comment>
<feature type="domain" description="Inward rectifier potassium channel C-terminal" evidence="14">
    <location>
        <begin position="40"/>
        <end position="117"/>
    </location>
</feature>
<dbReference type="SUPFAM" id="SSF81296">
    <property type="entry name" value="E set domains"/>
    <property type="match status" value="1"/>
</dbReference>
<keyword evidence="2 11" id="KW-0813">Transport</keyword>
<dbReference type="OrthoDB" id="273257at2759"/>
<dbReference type="AlphaFoldDB" id="A0A9W6WY73"/>
<feature type="region of interest" description="Disordered" evidence="12">
    <location>
        <begin position="142"/>
        <end position="175"/>
    </location>
</feature>
<keyword evidence="7 13" id="KW-1133">Transmembrane helix</keyword>
<dbReference type="InterPro" id="IPR016449">
    <property type="entry name" value="K_chnl_inward-rec_Kir"/>
</dbReference>
<protein>
    <submittedName>
        <fullName evidence="15">Unnamed protein product</fullName>
    </submittedName>
</protein>
<evidence type="ECO:0000256" key="11">
    <source>
        <dbReference type="RuleBase" id="RU003822"/>
    </source>
</evidence>
<dbReference type="InterPro" id="IPR041647">
    <property type="entry name" value="IRK_C"/>
</dbReference>
<dbReference type="PANTHER" id="PTHR11767">
    <property type="entry name" value="INWARD RECTIFIER POTASSIUM CHANNEL"/>
    <property type="match status" value="1"/>
</dbReference>
<evidence type="ECO:0000313" key="16">
    <source>
        <dbReference type="Proteomes" id="UP001165083"/>
    </source>
</evidence>
<dbReference type="EMBL" id="BSXW01000407">
    <property type="protein sequence ID" value="GMF21435.1"/>
    <property type="molecule type" value="Genomic_DNA"/>
</dbReference>
<dbReference type="PANTHER" id="PTHR11767:SF102">
    <property type="entry name" value="INWARDLY RECTIFYING POTASSIUM CHANNEL 1, ISOFORM F"/>
    <property type="match status" value="1"/>
</dbReference>
<feature type="transmembrane region" description="Helical" evidence="13">
    <location>
        <begin position="286"/>
        <end position="310"/>
    </location>
</feature>
<gene>
    <name evidence="15" type="ORF">Plil01_000846100</name>
</gene>
<evidence type="ECO:0000256" key="7">
    <source>
        <dbReference type="ARBA" id="ARBA00022989"/>
    </source>
</evidence>
<dbReference type="Gene3D" id="2.60.40.1400">
    <property type="entry name" value="G protein-activated inward rectifier potassium channel 1"/>
    <property type="match status" value="1"/>
</dbReference>
<dbReference type="Proteomes" id="UP001165083">
    <property type="component" value="Unassembled WGS sequence"/>
</dbReference>
<keyword evidence="6 11" id="KW-0630">Potassium</keyword>
<comment type="caution">
    <text evidence="15">The sequence shown here is derived from an EMBL/GenBank/DDBJ whole genome shotgun (WGS) entry which is preliminary data.</text>
</comment>
<evidence type="ECO:0000313" key="15">
    <source>
        <dbReference type="EMBL" id="GMF21435.1"/>
    </source>
</evidence>
<dbReference type="GO" id="GO:0005886">
    <property type="term" value="C:plasma membrane"/>
    <property type="evidence" value="ECO:0007669"/>
    <property type="project" value="TreeGrafter"/>
</dbReference>
<reference evidence="15" key="1">
    <citation type="submission" date="2023-04" db="EMBL/GenBank/DDBJ databases">
        <title>Phytophthora lilii NBRC 32176.</title>
        <authorList>
            <person name="Ichikawa N."/>
            <person name="Sato H."/>
            <person name="Tonouchi N."/>
        </authorList>
    </citation>
    <scope>NUCLEOTIDE SEQUENCE</scope>
    <source>
        <strain evidence="15">NBRC 32176</strain>
    </source>
</reference>
<dbReference type="GO" id="GO:0005242">
    <property type="term" value="F:inward rectifier potassium channel activity"/>
    <property type="evidence" value="ECO:0007669"/>
    <property type="project" value="InterPro"/>
</dbReference>
<keyword evidence="10 11" id="KW-0407">Ion channel</keyword>
<dbReference type="GO" id="GO:1990573">
    <property type="term" value="P:potassium ion import across plasma membrane"/>
    <property type="evidence" value="ECO:0007669"/>
    <property type="project" value="TreeGrafter"/>
</dbReference>
<keyword evidence="16" id="KW-1185">Reference proteome</keyword>
<evidence type="ECO:0000256" key="5">
    <source>
        <dbReference type="ARBA" id="ARBA00022882"/>
    </source>
</evidence>
<evidence type="ECO:0000256" key="4">
    <source>
        <dbReference type="ARBA" id="ARBA00022692"/>
    </source>
</evidence>
<evidence type="ECO:0000256" key="10">
    <source>
        <dbReference type="ARBA" id="ARBA00023303"/>
    </source>
</evidence>
<evidence type="ECO:0000256" key="3">
    <source>
        <dbReference type="ARBA" id="ARBA00022538"/>
    </source>
</evidence>